<sequence length="201" mass="22959">MVMNFLQPHDLLWGMTSEILPDDVPQWVIEAVTQHQPVVVRRAEFHEDMIPVGIRGTQRNQRFAIFMPIGSITKCIKPESLIESDWMLFPHLQSSLKNIYPVMQHLDLPWGYTGSVGFELATGLRTVTKTSDIDLLIRTKQPISKMDAQAILLRLDTLEMKLDIQLQVPTGGVALREWATTTGKVLLKRNDRAVLVENPWY</sequence>
<comment type="caution">
    <text evidence="5">The sequence shown here is derived from an EMBL/GenBank/DDBJ whole genome shotgun (WGS) entry which is preliminary data.</text>
</comment>
<keyword evidence="6" id="KW-1185">Reference proteome</keyword>
<dbReference type="InterPro" id="IPR048903">
    <property type="entry name" value="MdcG_N"/>
</dbReference>
<evidence type="ECO:0000313" key="6">
    <source>
        <dbReference type="Proteomes" id="UP000269001"/>
    </source>
</evidence>
<dbReference type="NCBIfam" id="NF002332">
    <property type="entry name" value="PRK01293.1"/>
    <property type="match status" value="1"/>
</dbReference>
<gene>
    <name evidence="5" type="ORF">D7V21_02710</name>
</gene>
<evidence type="ECO:0000259" key="3">
    <source>
        <dbReference type="Pfam" id="PF10620"/>
    </source>
</evidence>
<evidence type="ECO:0000259" key="4">
    <source>
        <dbReference type="Pfam" id="PF20866"/>
    </source>
</evidence>
<feature type="domain" description="Phosphoribosyl-dephospho-CoA transferase MdcG N-terminal" evidence="4">
    <location>
        <begin position="7"/>
        <end position="78"/>
    </location>
</feature>
<dbReference type="NCBIfam" id="TIGR03135">
    <property type="entry name" value="malonate_mdcG"/>
    <property type="match status" value="1"/>
</dbReference>
<evidence type="ECO:0000256" key="1">
    <source>
        <dbReference type="ARBA" id="ARBA00022679"/>
    </source>
</evidence>
<dbReference type="EMBL" id="RAXU01000002">
    <property type="protein sequence ID" value="RKG35801.1"/>
    <property type="molecule type" value="Genomic_DNA"/>
</dbReference>
<organism evidence="5 6">
    <name type="scientific">Acinetobacter guerrae</name>
    <dbReference type="NCBI Taxonomy" id="1843371"/>
    <lineage>
        <taxon>Bacteria</taxon>
        <taxon>Pseudomonadati</taxon>
        <taxon>Pseudomonadota</taxon>
        <taxon>Gammaproteobacteria</taxon>
        <taxon>Moraxellales</taxon>
        <taxon>Moraxellaceae</taxon>
        <taxon>Acinetobacter</taxon>
    </lineage>
</organism>
<proteinExistence type="predicted"/>
<reference evidence="5 6" key="1">
    <citation type="submission" date="2018-09" db="EMBL/GenBank/DDBJ databases">
        <title>The draft genome of Acinetobacter spp. strains.</title>
        <authorList>
            <person name="Qin J."/>
            <person name="Feng Y."/>
            <person name="Zong Z."/>
        </authorList>
    </citation>
    <scope>NUCLEOTIDE SEQUENCE [LARGE SCALE GENOMIC DNA]</scope>
    <source>
        <strain evidence="5 6">WCHAc060096</strain>
    </source>
</reference>
<feature type="domain" description="Phosphoribosyl-dephospho-CoA transferase MdcG C-terminal" evidence="3">
    <location>
        <begin position="90"/>
        <end position="199"/>
    </location>
</feature>
<dbReference type="InterPro" id="IPR017557">
    <property type="entry name" value="Holo-ACP_synthase"/>
</dbReference>
<keyword evidence="2" id="KW-0548">Nucleotidyltransferase</keyword>
<dbReference type="GO" id="GO:0016779">
    <property type="term" value="F:nucleotidyltransferase activity"/>
    <property type="evidence" value="ECO:0007669"/>
    <property type="project" value="UniProtKB-KW"/>
</dbReference>
<keyword evidence="1" id="KW-0808">Transferase</keyword>
<dbReference type="RefSeq" id="WP_120368996.1">
    <property type="nucleotide sequence ID" value="NZ_RAXU01000002.1"/>
</dbReference>
<dbReference type="InterPro" id="IPR049180">
    <property type="entry name" value="MdcG_C"/>
</dbReference>
<protein>
    <submittedName>
        <fullName evidence="5">Malonate decarboxylase holo-ACP synthase</fullName>
    </submittedName>
</protein>
<dbReference type="Pfam" id="PF10620">
    <property type="entry name" value="MdcG"/>
    <property type="match status" value="1"/>
</dbReference>
<accession>A0A3A8F3R9</accession>
<dbReference type="Proteomes" id="UP000269001">
    <property type="component" value="Unassembled WGS sequence"/>
</dbReference>
<dbReference type="Pfam" id="PF20866">
    <property type="entry name" value="MdcG_N"/>
    <property type="match status" value="1"/>
</dbReference>
<dbReference type="AlphaFoldDB" id="A0A3A8F3R9"/>
<evidence type="ECO:0000313" key="5">
    <source>
        <dbReference type="EMBL" id="RKG35801.1"/>
    </source>
</evidence>
<name>A0A3A8F3R9_9GAMM</name>
<evidence type="ECO:0000256" key="2">
    <source>
        <dbReference type="ARBA" id="ARBA00022695"/>
    </source>
</evidence>